<dbReference type="PANTHER" id="PTHR10913:SF9">
    <property type="entry name" value="FOLLISTATIN-RELATED PROTEIN 4"/>
    <property type="match status" value="1"/>
</dbReference>
<dbReference type="InterPro" id="IPR013098">
    <property type="entry name" value="Ig_I-set"/>
</dbReference>
<keyword evidence="2" id="KW-0732">Signal</keyword>
<gene>
    <name evidence="4" type="ORF">HPG69_017065</name>
</gene>
<protein>
    <recommendedName>
        <fullName evidence="3">Ig-like domain-containing protein</fullName>
    </recommendedName>
</protein>
<evidence type="ECO:0000313" key="5">
    <source>
        <dbReference type="Proteomes" id="UP000551758"/>
    </source>
</evidence>
<dbReference type="PROSITE" id="PS50835">
    <property type="entry name" value="IG_LIKE"/>
    <property type="match status" value="1"/>
</dbReference>
<feature type="domain" description="Ig-like" evidence="3">
    <location>
        <begin position="11"/>
        <end position="131"/>
    </location>
</feature>
<organism evidence="4 5">
    <name type="scientific">Diceros bicornis minor</name>
    <name type="common">South-central black rhinoceros</name>
    <dbReference type="NCBI Taxonomy" id="77932"/>
    <lineage>
        <taxon>Eukaryota</taxon>
        <taxon>Metazoa</taxon>
        <taxon>Chordata</taxon>
        <taxon>Craniata</taxon>
        <taxon>Vertebrata</taxon>
        <taxon>Euteleostomi</taxon>
        <taxon>Mammalia</taxon>
        <taxon>Eutheria</taxon>
        <taxon>Laurasiatheria</taxon>
        <taxon>Perissodactyla</taxon>
        <taxon>Rhinocerotidae</taxon>
        <taxon>Diceros</taxon>
    </lineage>
</organism>
<dbReference type="GO" id="GO:0030154">
    <property type="term" value="P:cell differentiation"/>
    <property type="evidence" value="ECO:0007669"/>
    <property type="project" value="TreeGrafter"/>
</dbReference>
<name>A0A7J7ECM5_DICBM</name>
<comment type="caution">
    <text evidence="4">The sequence shown here is derived from an EMBL/GenBank/DDBJ whole genome shotgun (WGS) entry which is preliminary data.</text>
</comment>
<proteinExistence type="predicted"/>
<evidence type="ECO:0000256" key="2">
    <source>
        <dbReference type="SAM" id="SignalP"/>
    </source>
</evidence>
<dbReference type="GO" id="GO:0030510">
    <property type="term" value="P:regulation of BMP signaling pathway"/>
    <property type="evidence" value="ECO:0007669"/>
    <property type="project" value="TreeGrafter"/>
</dbReference>
<dbReference type="InterPro" id="IPR015943">
    <property type="entry name" value="WD40/YVTN_repeat-like_dom_sf"/>
</dbReference>
<dbReference type="GO" id="GO:0005615">
    <property type="term" value="C:extracellular space"/>
    <property type="evidence" value="ECO:0007669"/>
    <property type="project" value="TreeGrafter"/>
</dbReference>
<dbReference type="Pfam" id="PF07679">
    <property type="entry name" value="I-set"/>
    <property type="match status" value="1"/>
</dbReference>
<reference evidence="4 5" key="1">
    <citation type="journal article" date="2020" name="Mol. Biol. Evol.">
        <title>Interspecific Gene Flow and the Evolution of Specialization in Black and White Rhinoceros.</title>
        <authorList>
            <person name="Moodley Y."/>
            <person name="Westbury M.V."/>
            <person name="Russo I.M."/>
            <person name="Gopalakrishnan S."/>
            <person name="Rakotoarivelo A."/>
            <person name="Olsen R.A."/>
            <person name="Prost S."/>
            <person name="Tunstall T."/>
            <person name="Ryder O.A."/>
            <person name="Dalen L."/>
            <person name="Bruford M.W."/>
        </authorList>
    </citation>
    <scope>NUCLEOTIDE SEQUENCE [LARGE SCALE GENOMIC DNA]</scope>
    <source>
        <strain evidence="4">SBR-YM</strain>
        <tissue evidence="4">Skin</tissue>
    </source>
</reference>
<dbReference type="EMBL" id="JACDTQ010003641">
    <property type="protein sequence ID" value="KAF5913447.1"/>
    <property type="molecule type" value="Genomic_DNA"/>
</dbReference>
<dbReference type="AlphaFoldDB" id="A0A7J7ECM5"/>
<evidence type="ECO:0000313" key="4">
    <source>
        <dbReference type="EMBL" id="KAF5913447.1"/>
    </source>
</evidence>
<dbReference type="PANTHER" id="PTHR10913">
    <property type="entry name" value="FOLLISTATIN-RELATED"/>
    <property type="match status" value="1"/>
</dbReference>
<dbReference type="Gene3D" id="2.60.40.10">
    <property type="entry name" value="Immunoglobulins"/>
    <property type="match status" value="1"/>
</dbReference>
<dbReference type="SUPFAM" id="SSF75011">
    <property type="entry name" value="3-carboxy-cis,cis-mucoante lactonizing enzyme"/>
    <property type="match status" value="1"/>
</dbReference>
<keyword evidence="5" id="KW-1185">Reference proteome</keyword>
<keyword evidence="1" id="KW-1015">Disulfide bond</keyword>
<dbReference type="Proteomes" id="UP000551758">
    <property type="component" value="Unassembled WGS sequence"/>
</dbReference>
<dbReference type="InterPro" id="IPR036179">
    <property type="entry name" value="Ig-like_dom_sf"/>
</dbReference>
<evidence type="ECO:0000256" key="1">
    <source>
        <dbReference type="ARBA" id="ARBA00023157"/>
    </source>
</evidence>
<dbReference type="SUPFAM" id="SSF48726">
    <property type="entry name" value="Immunoglobulin"/>
    <property type="match status" value="1"/>
</dbReference>
<dbReference type="InterPro" id="IPR050653">
    <property type="entry name" value="Prot_Inhib_GrowthFact_Antg"/>
</dbReference>
<feature type="chain" id="PRO_5029796736" description="Ig-like domain-containing protein" evidence="2">
    <location>
        <begin position="19"/>
        <end position="538"/>
    </location>
</feature>
<feature type="signal peptide" evidence="2">
    <location>
        <begin position="1"/>
        <end position="18"/>
    </location>
</feature>
<dbReference type="InterPro" id="IPR013783">
    <property type="entry name" value="Ig-like_fold"/>
</dbReference>
<dbReference type="InterPro" id="IPR007110">
    <property type="entry name" value="Ig-like_dom"/>
</dbReference>
<dbReference type="Gene3D" id="2.130.10.10">
    <property type="entry name" value="YVTN repeat-like/Quinoprotein amine dehydrogenase"/>
    <property type="match status" value="1"/>
</dbReference>
<sequence length="538" mass="58587">MGQGQLSLLLPALTLTHSATSHSRLSGDPGTGAWGGGQSEMPCGGYSYAQNHLAEKWCGYLNPDVKTALSFSPVKGMGREGVGVPAEQATLSIVLSTANGSELHISSVRYEDTGAYTCIAKNEVGVDEDISSLFIEDSARKTRLSVGNMFYVFSDDGIVILHPVDCEIQRHLKPTEKIFMSYEEICPQGEGDATQPCQWASAVNVRHRYIYVAQPALSRVLVVDVQAQKVLQSIGVDPLPAKLSYDKSHDQVWVLSWGDVHKSQPSLQVITEASTGQGQHLIRTPFAGVDDFFIPPTNLIINHIRFGFIFNKSDPVVHKVDLETLMLLKTIGLQSHGCMPQAMAHTHLGGYFFIQCRQDSSTSAARQLLIDSVTDSVIGPNRDVTGTPHTSPDGRFVVSAAATSPKLHVQEITLGGEIQTLYDLTISQGISDVAFQRSFTQGNQYYIYATLETEPALLFLELPTGKMGVLKNLKELPTGPAWPWGGPRRIVRDSGLFGQYLLMPAQESLFLINGRQNALRCEVSGIKGGTTVVWVGEV</sequence>
<evidence type="ECO:0000259" key="3">
    <source>
        <dbReference type="PROSITE" id="PS50835"/>
    </source>
</evidence>
<accession>A0A7J7ECM5</accession>